<organism evidence="10 11">
    <name type="scientific">Waddlia chondrophila (strain ATCC VR-1470 / WSU 86-1044)</name>
    <dbReference type="NCBI Taxonomy" id="716544"/>
    <lineage>
        <taxon>Bacteria</taxon>
        <taxon>Pseudomonadati</taxon>
        <taxon>Chlamydiota</taxon>
        <taxon>Chlamydiia</taxon>
        <taxon>Parachlamydiales</taxon>
        <taxon>Waddliaceae</taxon>
        <taxon>Waddlia</taxon>
    </lineage>
</organism>
<name>D6YVM1_WADCW</name>
<comment type="function">
    <text evidence="7">Hydrolyzes ribosome-free peptidyl-tRNAs (with 1 or more amino acids incorporated), which drop off the ribosome during protein synthesis, or as a result of ribosome stalling.</text>
</comment>
<comment type="similarity">
    <text evidence="5 7 9">Belongs to the PTH family.</text>
</comment>
<feature type="binding site" evidence="7">
    <location>
        <position position="74"/>
    </location>
    <ligand>
        <name>tRNA</name>
        <dbReference type="ChEBI" id="CHEBI:17843"/>
    </ligand>
</feature>
<dbReference type="KEGG" id="wch:wcw_0816"/>
<feature type="active site" description="Proton acceptor" evidence="7">
    <location>
        <position position="26"/>
    </location>
</feature>
<keyword evidence="3 7" id="KW-0378">Hydrolase</keyword>
<dbReference type="GO" id="GO:0072344">
    <property type="term" value="P:rescue of stalled ribosome"/>
    <property type="evidence" value="ECO:0007669"/>
    <property type="project" value="UniProtKB-UniRule"/>
</dbReference>
<evidence type="ECO:0000256" key="1">
    <source>
        <dbReference type="ARBA" id="ARBA00013260"/>
    </source>
</evidence>
<dbReference type="EMBL" id="CP001928">
    <property type="protein sequence ID" value="ADI38182.1"/>
    <property type="molecule type" value="Genomic_DNA"/>
</dbReference>
<dbReference type="PANTHER" id="PTHR17224:SF1">
    <property type="entry name" value="PEPTIDYL-TRNA HYDROLASE"/>
    <property type="match status" value="1"/>
</dbReference>
<dbReference type="Pfam" id="PF01195">
    <property type="entry name" value="Pept_tRNA_hydro"/>
    <property type="match status" value="1"/>
</dbReference>
<evidence type="ECO:0000256" key="6">
    <source>
        <dbReference type="ARBA" id="ARBA00050038"/>
    </source>
</evidence>
<dbReference type="PANTHER" id="PTHR17224">
    <property type="entry name" value="PEPTIDYL-TRNA HYDROLASE"/>
    <property type="match status" value="1"/>
</dbReference>
<dbReference type="AlphaFoldDB" id="D6YVM1"/>
<dbReference type="STRING" id="716544.wcw_0816"/>
<dbReference type="InterPro" id="IPR036416">
    <property type="entry name" value="Pept_tRNA_hydro_sf"/>
</dbReference>
<comment type="catalytic activity">
    <reaction evidence="7 8">
        <text>an N-acyl-L-alpha-aminoacyl-tRNA + H2O = an N-acyl-L-amino acid + a tRNA + H(+)</text>
        <dbReference type="Rhea" id="RHEA:54448"/>
        <dbReference type="Rhea" id="RHEA-COMP:10123"/>
        <dbReference type="Rhea" id="RHEA-COMP:13883"/>
        <dbReference type="ChEBI" id="CHEBI:15377"/>
        <dbReference type="ChEBI" id="CHEBI:15378"/>
        <dbReference type="ChEBI" id="CHEBI:59874"/>
        <dbReference type="ChEBI" id="CHEBI:78442"/>
        <dbReference type="ChEBI" id="CHEBI:138191"/>
        <dbReference type="EC" id="3.1.1.29"/>
    </reaction>
</comment>
<dbReference type="CDD" id="cd00462">
    <property type="entry name" value="PTH"/>
    <property type="match status" value="1"/>
</dbReference>
<protein>
    <recommendedName>
        <fullName evidence="6 7">Peptidyl-tRNA hydrolase</fullName>
        <shortName evidence="7">Pth</shortName>
        <ecNumber evidence="1 7">3.1.1.29</ecNumber>
    </recommendedName>
</protein>
<keyword evidence="2 7" id="KW-0820">tRNA-binding</keyword>
<evidence type="ECO:0000256" key="3">
    <source>
        <dbReference type="ARBA" id="ARBA00022801"/>
    </source>
</evidence>
<dbReference type="GO" id="GO:0004045">
    <property type="term" value="F:peptidyl-tRNA hydrolase activity"/>
    <property type="evidence" value="ECO:0007669"/>
    <property type="project" value="UniProtKB-UniRule"/>
</dbReference>
<dbReference type="GO" id="GO:0005737">
    <property type="term" value="C:cytoplasm"/>
    <property type="evidence" value="ECO:0007669"/>
    <property type="project" value="UniProtKB-SubCell"/>
</dbReference>
<evidence type="ECO:0000256" key="9">
    <source>
        <dbReference type="RuleBase" id="RU004320"/>
    </source>
</evidence>
<comment type="subunit">
    <text evidence="7">Monomer.</text>
</comment>
<evidence type="ECO:0000256" key="4">
    <source>
        <dbReference type="ARBA" id="ARBA00022884"/>
    </source>
</evidence>
<dbReference type="PROSITE" id="PS01195">
    <property type="entry name" value="PEPT_TRNA_HYDROL_1"/>
    <property type="match status" value="1"/>
</dbReference>
<dbReference type="NCBIfam" id="TIGR00447">
    <property type="entry name" value="pth"/>
    <property type="match status" value="1"/>
</dbReference>
<dbReference type="Proteomes" id="UP000001505">
    <property type="component" value="Chromosome"/>
</dbReference>
<feature type="site" description="Stabilizes the basic form of H active site to accept a proton" evidence="7">
    <location>
        <position position="99"/>
    </location>
</feature>
<keyword evidence="4 7" id="KW-0694">RNA-binding</keyword>
<dbReference type="PROSITE" id="PS01196">
    <property type="entry name" value="PEPT_TRNA_HYDROL_2"/>
    <property type="match status" value="1"/>
</dbReference>
<dbReference type="SUPFAM" id="SSF53178">
    <property type="entry name" value="Peptidyl-tRNA hydrolase-like"/>
    <property type="match status" value="1"/>
</dbReference>
<dbReference type="InterPro" id="IPR018171">
    <property type="entry name" value="Pept_tRNA_hydro_CS"/>
</dbReference>
<proteinExistence type="inferred from homology"/>
<reference evidence="10 11" key="1">
    <citation type="journal article" date="2010" name="PLoS ONE">
        <title>The Waddlia genome: a window into chlamydial biology.</title>
        <authorList>
            <person name="Bertelli C."/>
            <person name="Collyn F."/>
            <person name="Croxatto A."/>
            <person name="Ruckert C."/>
            <person name="Polkinghorne A."/>
            <person name="Kebbi-Beghdadi C."/>
            <person name="Goesmann A."/>
            <person name="Vaughan L."/>
            <person name="Greub G."/>
        </authorList>
    </citation>
    <scope>NUCLEOTIDE SEQUENCE [LARGE SCALE GENOMIC DNA]</scope>
    <source>
        <strain evidence="11">ATCC VR-1470 / WSU 86-1044</strain>
    </source>
</reference>
<dbReference type="RefSeq" id="WP_013181900.1">
    <property type="nucleotide sequence ID" value="NC_014225.1"/>
</dbReference>
<keyword evidence="7" id="KW-0963">Cytoplasm</keyword>
<dbReference type="FunFam" id="3.40.50.1470:FF:000001">
    <property type="entry name" value="Peptidyl-tRNA hydrolase"/>
    <property type="match status" value="1"/>
</dbReference>
<evidence type="ECO:0000256" key="7">
    <source>
        <dbReference type="HAMAP-Rule" id="MF_00083"/>
    </source>
</evidence>
<dbReference type="GO" id="GO:0006515">
    <property type="term" value="P:protein quality control for misfolded or incompletely synthesized proteins"/>
    <property type="evidence" value="ECO:0007669"/>
    <property type="project" value="UniProtKB-UniRule"/>
</dbReference>
<dbReference type="InterPro" id="IPR001328">
    <property type="entry name" value="Pept_tRNA_hydro"/>
</dbReference>
<evidence type="ECO:0000313" key="11">
    <source>
        <dbReference type="Proteomes" id="UP000001505"/>
    </source>
</evidence>
<comment type="subcellular location">
    <subcellularLocation>
        <location evidence="7">Cytoplasm</location>
    </subcellularLocation>
</comment>
<feature type="site" description="Discriminates between blocked and unblocked aminoacyl-tRNA" evidence="7">
    <location>
        <position position="16"/>
    </location>
</feature>
<evidence type="ECO:0000256" key="2">
    <source>
        <dbReference type="ARBA" id="ARBA00022555"/>
    </source>
</evidence>
<sequence length="206" mass="22866">MTEKEQKAVVFVGLGNPGSKYAMTRHNMGFLLIESFARLHGVILKEEKKLQAKTGKCQIGEWTVHLLMPLTYMNLSGQAVGRFINYFKLTTDNVVVVTDDVAIPFGELRLREKGSAGGHNGLKSVEQHLGSHCYTRLRVGIGRGVDPSQELSDYVLDPFNKSEMEQLPSLLNQGVKALELLLKDSLQNAMNVVNSKLKPQEEIQNG</sequence>
<dbReference type="GO" id="GO:0000049">
    <property type="term" value="F:tRNA binding"/>
    <property type="evidence" value="ECO:0007669"/>
    <property type="project" value="UniProtKB-UniRule"/>
</dbReference>
<gene>
    <name evidence="7 10" type="primary">pth</name>
    <name evidence="10" type="ordered locus">wcw_0816</name>
</gene>
<feature type="binding site" evidence="7">
    <location>
        <position position="72"/>
    </location>
    <ligand>
        <name>tRNA</name>
        <dbReference type="ChEBI" id="CHEBI:17843"/>
    </ligand>
</feature>
<evidence type="ECO:0000256" key="5">
    <source>
        <dbReference type="ARBA" id="ARBA00038063"/>
    </source>
</evidence>
<dbReference type="eggNOG" id="COG0193">
    <property type="taxonomic scope" value="Bacteria"/>
</dbReference>
<feature type="binding site" evidence="7">
    <location>
        <position position="120"/>
    </location>
    <ligand>
        <name>tRNA</name>
        <dbReference type="ChEBI" id="CHEBI:17843"/>
    </ligand>
</feature>
<accession>D6YVM1</accession>
<dbReference type="HAMAP" id="MF_00083">
    <property type="entry name" value="Pept_tRNA_hydro_bact"/>
    <property type="match status" value="1"/>
</dbReference>
<dbReference type="Gene3D" id="3.40.50.1470">
    <property type="entry name" value="Peptidyl-tRNA hydrolase"/>
    <property type="match status" value="1"/>
</dbReference>
<comment type="function">
    <text evidence="7">Catalyzes the release of premature peptidyl moieties from peptidyl-tRNA molecules trapped in stalled 50S ribosomal subunits, and thus maintains levels of free tRNAs and 50S ribosomes.</text>
</comment>
<keyword evidence="11" id="KW-1185">Reference proteome</keyword>
<evidence type="ECO:0000313" key="10">
    <source>
        <dbReference type="EMBL" id="ADI38182.1"/>
    </source>
</evidence>
<dbReference type="HOGENOM" id="CLU_062456_4_1_0"/>
<evidence type="ECO:0000256" key="8">
    <source>
        <dbReference type="RuleBase" id="RU000673"/>
    </source>
</evidence>
<dbReference type="EC" id="3.1.1.29" evidence="1 7"/>
<feature type="binding site" evidence="7">
    <location>
        <position position="21"/>
    </location>
    <ligand>
        <name>tRNA</name>
        <dbReference type="ChEBI" id="CHEBI:17843"/>
    </ligand>
</feature>